<proteinExistence type="predicted"/>
<evidence type="ECO:0000313" key="3">
    <source>
        <dbReference type="EMBL" id="SVE54583.1"/>
    </source>
</evidence>
<dbReference type="GO" id="GO:0019748">
    <property type="term" value="P:secondary metabolic process"/>
    <property type="evidence" value="ECO:0007669"/>
    <property type="project" value="TreeGrafter"/>
</dbReference>
<dbReference type="Gene3D" id="3.20.20.140">
    <property type="entry name" value="Metal-dependent hydrolases"/>
    <property type="match status" value="1"/>
</dbReference>
<evidence type="ECO:0000256" key="1">
    <source>
        <dbReference type="ARBA" id="ARBA00023239"/>
    </source>
</evidence>
<dbReference type="Pfam" id="PF04909">
    <property type="entry name" value="Amidohydro_2"/>
    <property type="match status" value="1"/>
</dbReference>
<dbReference type="GO" id="GO:0016787">
    <property type="term" value="F:hydrolase activity"/>
    <property type="evidence" value="ECO:0007669"/>
    <property type="project" value="InterPro"/>
</dbReference>
<dbReference type="PANTHER" id="PTHR21240:SF28">
    <property type="entry name" value="ISO-OROTATE DECARBOXYLASE (EUROFUNG)"/>
    <property type="match status" value="1"/>
</dbReference>
<reference evidence="3" key="1">
    <citation type="submission" date="2018-05" db="EMBL/GenBank/DDBJ databases">
        <authorList>
            <person name="Lanie J.A."/>
            <person name="Ng W.-L."/>
            <person name="Kazmierczak K.M."/>
            <person name="Andrzejewski T.M."/>
            <person name="Davidsen T.M."/>
            <person name="Wayne K.J."/>
            <person name="Tettelin H."/>
            <person name="Glass J.I."/>
            <person name="Rusch D."/>
            <person name="Podicherti R."/>
            <person name="Tsui H.-C.T."/>
            <person name="Winkler M.E."/>
        </authorList>
    </citation>
    <scope>NUCLEOTIDE SEQUENCE</scope>
</reference>
<dbReference type="PANTHER" id="PTHR21240">
    <property type="entry name" value="2-AMINO-3-CARBOXYLMUCONATE-6-SEMIALDEHYDE DECARBOXYLASE"/>
    <property type="match status" value="1"/>
</dbReference>
<dbReference type="InterPro" id="IPR006680">
    <property type="entry name" value="Amidohydro-rel"/>
</dbReference>
<dbReference type="SUPFAM" id="SSF51556">
    <property type="entry name" value="Metallo-dependent hydrolases"/>
    <property type="match status" value="1"/>
</dbReference>
<feature type="domain" description="Amidohydrolase-related" evidence="2">
    <location>
        <begin position="5"/>
        <end position="231"/>
    </location>
</feature>
<keyword evidence="1" id="KW-0456">Lyase</keyword>
<dbReference type="InterPro" id="IPR032466">
    <property type="entry name" value="Metal_Hydrolase"/>
</dbReference>
<dbReference type="GO" id="GO:0016831">
    <property type="term" value="F:carboxy-lyase activity"/>
    <property type="evidence" value="ECO:0007669"/>
    <property type="project" value="InterPro"/>
</dbReference>
<dbReference type="EMBL" id="UINC01224809">
    <property type="protein sequence ID" value="SVE54583.1"/>
    <property type="molecule type" value="Genomic_DNA"/>
</dbReference>
<dbReference type="GO" id="GO:0005737">
    <property type="term" value="C:cytoplasm"/>
    <property type="evidence" value="ECO:0007669"/>
    <property type="project" value="TreeGrafter"/>
</dbReference>
<accession>A0A383EDU3</accession>
<protein>
    <recommendedName>
        <fullName evidence="2">Amidohydrolase-related domain-containing protein</fullName>
    </recommendedName>
</protein>
<gene>
    <name evidence="3" type="ORF">METZ01_LOCUS507437</name>
</gene>
<dbReference type="InterPro" id="IPR032465">
    <property type="entry name" value="ACMSD"/>
</dbReference>
<feature type="non-terminal residue" evidence="3">
    <location>
        <position position="231"/>
    </location>
</feature>
<sequence>LNGIGLVLIDDQIEKGIHQMERASELGLKGVMIPVAPRPHETYDNPMYDKFWAAAQEIGMPLSLHLGTLRPGNMRLMENGKVTQTAVERCNNEYAVRYSLGHLILSGVFERFPDLRVVNVEHELSWLPFFMHRMDVTYIERTEQASYRYKENMTPSDYMKRNVYHSFQEDGPGIRLRDIIGVNNIMWGNDYPHAESTFPESQRVLSEILADVPEEEQSLIVSGNCKRLYNL</sequence>
<organism evidence="3">
    <name type="scientific">marine metagenome</name>
    <dbReference type="NCBI Taxonomy" id="408172"/>
    <lineage>
        <taxon>unclassified sequences</taxon>
        <taxon>metagenomes</taxon>
        <taxon>ecological metagenomes</taxon>
    </lineage>
</organism>
<dbReference type="AlphaFoldDB" id="A0A383EDU3"/>
<name>A0A383EDU3_9ZZZZ</name>
<evidence type="ECO:0000259" key="2">
    <source>
        <dbReference type="Pfam" id="PF04909"/>
    </source>
</evidence>
<feature type="non-terminal residue" evidence="3">
    <location>
        <position position="1"/>
    </location>
</feature>